<evidence type="ECO:0000313" key="2">
    <source>
        <dbReference type="Proteomes" id="UP001565474"/>
    </source>
</evidence>
<evidence type="ECO:0000313" key="1">
    <source>
        <dbReference type="EMBL" id="MEY9467783.1"/>
    </source>
</evidence>
<sequence>MAMPTNPHLSGYRIIRSTPPFDRTFRRAVSAKIADVNDAVARELWDLVYERGQDLPPAIADTPSWLR</sequence>
<gene>
    <name evidence="1" type="ORF">ABH992_000182</name>
</gene>
<organism evidence="1 2">
    <name type="scientific">Bradyrhizobium yuanmingense</name>
    <dbReference type="NCBI Taxonomy" id="108015"/>
    <lineage>
        <taxon>Bacteria</taxon>
        <taxon>Pseudomonadati</taxon>
        <taxon>Pseudomonadota</taxon>
        <taxon>Alphaproteobacteria</taxon>
        <taxon>Hyphomicrobiales</taxon>
        <taxon>Nitrobacteraceae</taxon>
        <taxon>Bradyrhizobium</taxon>
    </lineage>
</organism>
<protein>
    <submittedName>
        <fullName evidence="1">Uncharacterized protein</fullName>
    </submittedName>
</protein>
<name>A0ABV4G9W7_9BRAD</name>
<comment type="caution">
    <text evidence="1">The sequence shown here is derived from an EMBL/GenBank/DDBJ whole genome shotgun (WGS) entry which is preliminary data.</text>
</comment>
<reference evidence="1 2" key="1">
    <citation type="submission" date="2024-07" db="EMBL/GenBank/DDBJ databases">
        <title>Genomic Encyclopedia of Type Strains, Phase V (KMG-V): Genome sequencing to study the core and pangenomes of soil and plant-associated prokaryotes.</title>
        <authorList>
            <person name="Whitman W."/>
        </authorList>
    </citation>
    <scope>NUCLEOTIDE SEQUENCE [LARGE SCALE GENOMIC DNA]</scope>
    <source>
        <strain evidence="1 2">USDA 222</strain>
    </source>
</reference>
<dbReference type="EMBL" id="JBGBZN010000001">
    <property type="protein sequence ID" value="MEY9467783.1"/>
    <property type="molecule type" value="Genomic_DNA"/>
</dbReference>
<proteinExistence type="predicted"/>
<dbReference type="RefSeq" id="WP_157785241.1">
    <property type="nucleotide sequence ID" value="NZ_JBGBYD010000001.1"/>
</dbReference>
<keyword evidence="2" id="KW-1185">Reference proteome</keyword>
<dbReference type="Proteomes" id="UP001565474">
    <property type="component" value="Unassembled WGS sequence"/>
</dbReference>
<accession>A0ABV4G9W7</accession>